<dbReference type="SUPFAM" id="SSF51658">
    <property type="entry name" value="Xylose isomerase-like"/>
    <property type="match status" value="1"/>
</dbReference>
<name>A0A4Q7PJ01_9FIRM</name>
<dbReference type="InterPro" id="IPR036237">
    <property type="entry name" value="Xyl_isomerase-like_sf"/>
</dbReference>
<feature type="domain" description="Xylose isomerase-like TIM barrel" evidence="2">
    <location>
        <begin position="29"/>
        <end position="266"/>
    </location>
</feature>
<organism evidence="3 4">
    <name type="scientific">Cuneatibacter caecimuris</name>
    <dbReference type="NCBI Taxonomy" id="1796618"/>
    <lineage>
        <taxon>Bacteria</taxon>
        <taxon>Bacillati</taxon>
        <taxon>Bacillota</taxon>
        <taxon>Clostridia</taxon>
        <taxon>Lachnospirales</taxon>
        <taxon>Lachnospiraceae</taxon>
        <taxon>Cuneatibacter</taxon>
    </lineage>
</organism>
<dbReference type="AlphaFoldDB" id="A0A4Q7PJ01"/>
<sequence length="271" mass="30182">MKFSMTIPVQYDTCFSPFRASEWRQGLSKIREGGFQAAELCISDYGSLDIREIRRELENCGLGCSTISTGQAAGREQLSLTGDREKMELARARLSEHIRAAEILECGVTIGLLRGSGEAGSLQDALERLAEGLEPVVREAEEKGVVLFLEALNRYESALLNTGKEILDFFAGYYRGCRNLKVLWDSFHANIEEASLEKSIDSLGSSLGHVHLADSNRLRPGLGRIDFSAVKGSLERISYGGYVSFECLNGPDEKTVWDDLCRFRREWEKPA</sequence>
<keyword evidence="4" id="KW-1185">Reference proteome</keyword>
<dbReference type="Pfam" id="PF01261">
    <property type="entry name" value="AP_endonuc_2"/>
    <property type="match status" value="1"/>
</dbReference>
<dbReference type="InterPro" id="IPR013022">
    <property type="entry name" value="Xyl_isomerase-like_TIM-brl"/>
</dbReference>
<dbReference type="OrthoDB" id="9786584at2"/>
<dbReference type="InterPro" id="IPR050417">
    <property type="entry name" value="Sugar_Epim/Isomerase"/>
</dbReference>
<dbReference type="Proteomes" id="UP000292927">
    <property type="component" value="Unassembled WGS sequence"/>
</dbReference>
<evidence type="ECO:0000256" key="1">
    <source>
        <dbReference type="ARBA" id="ARBA00023235"/>
    </source>
</evidence>
<dbReference type="EMBL" id="SGXF01000003">
    <property type="protein sequence ID" value="RZT00577.1"/>
    <property type="molecule type" value="Genomic_DNA"/>
</dbReference>
<dbReference type="PANTHER" id="PTHR43489">
    <property type="entry name" value="ISOMERASE"/>
    <property type="match status" value="1"/>
</dbReference>
<evidence type="ECO:0000313" key="4">
    <source>
        <dbReference type="Proteomes" id="UP000292927"/>
    </source>
</evidence>
<dbReference type="Gene3D" id="3.20.20.150">
    <property type="entry name" value="Divalent-metal-dependent TIM barrel enzymes"/>
    <property type="match status" value="1"/>
</dbReference>
<evidence type="ECO:0000259" key="2">
    <source>
        <dbReference type="Pfam" id="PF01261"/>
    </source>
</evidence>
<gene>
    <name evidence="3" type="ORF">EV209_1900</name>
</gene>
<comment type="caution">
    <text evidence="3">The sequence shown here is derived from an EMBL/GenBank/DDBJ whole genome shotgun (WGS) entry which is preliminary data.</text>
</comment>
<accession>A0A4Q7PJ01</accession>
<dbReference type="PANTHER" id="PTHR43489:SF7">
    <property type="entry name" value="3-DEHYDRO-D-GULOSIDE 4-EPIMERASE-RELATED"/>
    <property type="match status" value="1"/>
</dbReference>
<reference evidence="3 4" key="1">
    <citation type="submission" date="2019-02" db="EMBL/GenBank/DDBJ databases">
        <title>Genomic Encyclopedia of Type Strains, Phase IV (KMG-IV): sequencing the most valuable type-strain genomes for metagenomic binning, comparative biology and taxonomic classification.</title>
        <authorList>
            <person name="Goeker M."/>
        </authorList>
    </citation>
    <scope>NUCLEOTIDE SEQUENCE [LARGE SCALE GENOMIC DNA]</scope>
    <source>
        <strain evidence="3 4">DSM 29486</strain>
    </source>
</reference>
<evidence type="ECO:0000313" key="3">
    <source>
        <dbReference type="EMBL" id="RZT00577.1"/>
    </source>
</evidence>
<protein>
    <submittedName>
        <fullName evidence="3">Sugar phosphate isomerase/epimerase</fullName>
    </submittedName>
</protein>
<dbReference type="GO" id="GO:0016853">
    <property type="term" value="F:isomerase activity"/>
    <property type="evidence" value="ECO:0007669"/>
    <property type="project" value="UniProtKB-KW"/>
</dbReference>
<proteinExistence type="predicted"/>
<dbReference type="RefSeq" id="WP_130435185.1">
    <property type="nucleotide sequence ID" value="NZ_SGXF01000003.1"/>
</dbReference>
<keyword evidence="1 3" id="KW-0413">Isomerase</keyword>